<proteinExistence type="inferred from homology"/>
<dbReference type="GO" id="GO:0016879">
    <property type="term" value="F:ligase activity, forming carbon-nitrogen bonds"/>
    <property type="evidence" value="ECO:0007669"/>
    <property type="project" value="UniProtKB-UniRule"/>
</dbReference>
<dbReference type="InterPro" id="IPR008513">
    <property type="entry name" value="tRNA(Met)_cyd_acetate_ligase"/>
</dbReference>
<reference evidence="3 4" key="1">
    <citation type="journal article" date="2010" name="PLoS ONE">
        <title>The glycobiome of the rumen bacterium Butyrivibrio proteoclasticus B316(T) highlights adaptation to a polysaccharide-rich environment.</title>
        <authorList>
            <person name="Kelly W.J."/>
            <person name="Leahy S.C."/>
            <person name="Altermann E."/>
            <person name="Yeoman C.J."/>
            <person name="Dunne J.C."/>
            <person name="Kong Z."/>
            <person name="Pacheco D.M."/>
            <person name="Li D."/>
            <person name="Noel S.J."/>
            <person name="Moon C.D."/>
            <person name="Cookson A.L."/>
            <person name="Attwood G.T."/>
        </authorList>
    </citation>
    <scope>NUCLEOTIDE SEQUENCE [LARGE SCALE GENOMIC DNA]</scope>
    <source>
        <strain evidence="4">ATCC 51982 / DSM 14932 / B316</strain>
    </source>
</reference>
<name>E0RV48_BUTPB</name>
<dbReference type="GO" id="GO:0006400">
    <property type="term" value="P:tRNA modification"/>
    <property type="evidence" value="ECO:0007669"/>
    <property type="project" value="UniProtKB-UniRule"/>
</dbReference>
<comment type="catalytic activity">
    <reaction evidence="2">
        <text>cytidine(34) in elongator tRNA(Met) + acetate + ATP = N(4)-acetylcytidine(34) in elongator tRNA(Met) + AMP + diphosphate</text>
        <dbReference type="Rhea" id="RHEA:58144"/>
        <dbReference type="Rhea" id="RHEA-COMP:10693"/>
        <dbReference type="Rhea" id="RHEA-COMP:10694"/>
        <dbReference type="ChEBI" id="CHEBI:30089"/>
        <dbReference type="ChEBI" id="CHEBI:30616"/>
        <dbReference type="ChEBI" id="CHEBI:33019"/>
        <dbReference type="ChEBI" id="CHEBI:74900"/>
        <dbReference type="ChEBI" id="CHEBI:82748"/>
        <dbReference type="ChEBI" id="CHEBI:456215"/>
    </reaction>
</comment>
<organism evidence="3 4">
    <name type="scientific">Butyrivibrio proteoclasticus (strain ATCC 51982 / DSM 14932 / B316)</name>
    <name type="common">Clostridium proteoclasticum</name>
    <dbReference type="NCBI Taxonomy" id="515622"/>
    <lineage>
        <taxon>Bacteria</taxon>
        <taxon>Bacillati</taxon>
        <taxon>Bacillota</taxon>
        <taxon>Clostridia</taxon>
        <taxon>Lachnospirales</taxon>
        <taxon>Lachnospiraceae</taxon>
        <taxon>Butyrivibrio</taxon>
    </lineage>
</organism>
<evidence type="ECO:0000313" key="4">
    <source>
        <dbReference type="Proteomes" id="UP000001299"/>
    </source>
</evidence>
<keyword evidence="4" id="KW-1185">Reference proteome</keyword>
<keyword evidence="2" id="KW-0694">RNA-binding</keyword>
<dbReference type="PANTHER" id="PTHR37825">
    <property type="entry name" value="TRNA(MET) CYTIDINE ACETATE LIGASE"/>
    <property type="match status" value="1"/>
</dbReference>
<dbReference type="AlphaFoldDB" id="E0RV48"/>
<dbReference type="GO" id="GO:0005524">
    <property type="term" value="F:ATP binding"/>
    <property type="evidence" value="ECO:0007669"/>
    <property type="project" value="UniProtKB-KW"/>
</dbReference>
<keyword evidence="2" id="KW-0067">ATP-binding</keyword>
<keyword evidence="2" id="KW-0547">Nucleotide-binding</keyword>
<feature type="binding site" evidence="2">
    <location>
        <position position="172"/>
    </location>
    <ligand>
        <name>ATP</name>
        <dbReference type="ChEBI" id="CHEBI:30616"/>
    </ligand>
</feature>
<dbReference type="KEGG" id="bpb:bpr_I1581"/>
<evidence type="ECO:0000256" key="1">
    <source>
        <dbReference type="ARBA" id="ARBA00022694"/>
    </source>
</evidence>
<comment type="subcellular location">
    <subcellularLocation>
        <location evidence="2">Cytoplasm</location>
    </subcellularLocation>
</comment>
<accession>E0RV48</accession>
<feature type="binding site" evidence="2">
    <location>
        <begin position="7"/>
        <end position="20"/>
    </location>
    <ligand>
        <name>ATP</name>
        <dbReference type="ChEBI" id="CHEBI:30616"/>
    </ligand>
</feature>
<protein>
    <recommendedName>
        <fullName evidence="2">tRNA(Met) cytidine acetate ligase</fullName>
        <ecNumber evidence="2">6.3.4.-</ecNumber>
    </recommendedName>
</protein>
<dbReference type="NCBIfam" id="NF010191">
    <property type="entry name" value="PRK13670.1"/>
    <property type="match status" value="1"/>
</dbReference>
<dbReference type="HAMAP" id="MF_01539">
    <property type="entry name" value="TmcAL"/>
    <property type="match status" value="1"/>
</dbReference>
<dbReference type="EMBL" id="CP001810">
    <property type="protein sequence ID" value="ADL34318.1"/>
    <property type="molecule type" value="Genomic_DNA"/>
</dbReference>
<keyword evidence="2" id="KW-0436">Ligase</keyword>
<evidence type="ECO:0000256" key="2">
    <source>
        <dbReference type="HAMAP-Rule" id="MF_01539"/>
    </source>
</evidence>
<dbReference type="Gene3D" id="3.40.50.620">
    <property type="entry name" value="HUPs"/>
    <property type="match status" value="1"/>
</dbReference>
<feature type="binding site" evidence="2">
    <location>
        <position position="102"/>
    </location>
    <ligand>
        <name>ATP</name>
        <dbReference type="ChEBI" id="CHEBI:30616"/>
    </ligand>
</feature>
<keyword evidence="1 2" id="KW-0819">tRNA processing</keyword>
<dbReference type="GO" id="GO:0000049">
    <property type="term" value="F:tRNA binding"/>
    <property type="evidence" value="ECO:0007669"/>
    <property type="project" value="UniProtKB-KW"/>
</dbReference>
<dbReference type="eggNOG" id="COG1323">
    <property type="taxonomic scope" value="Bacteria"/>
</dbReference>
<dbReference type="HOGENOM" id="CLU_038915_0_1_9"/>
<dbReference type="SUPFAM" id="SSF52374">
    <property type="entry name" value="Nucleotidylyl transferase"/>
    <property type="match status" value="1"/>
</dbReference>
<dbReference type="Pfam" id="PF05636">
    <property type="entry name" value="HIGH_NTase1"/>
    <property type="match status" value="1"/>
</dbReference>
<feature type="binding site" evidence="2">
    <location>
        <begin position="197"/>
        <end position="198"/>
    </location>
    <ligand>
        <name>ATP</name>
        <dbReference type="ChEBI" id="CHEBI:30616"/>
    </ligand>
</feature>
<dbReference type="InterPro" id="IPR014729">
    <property type="entry name" value="Rossmann-like_a/b/a_fold"/>
</dbReference>
<sequence>MKTIGIIAEFNPFHNGHLHLIEYCRKELHADYIVVVMSGDFVQRGTPAFVCKFARTKMALSCGADLVLELPVYYSTGSAEFFASGAVALLNKLGCVDQLVFGSECGDITVLDLIANVLVEEPKQFKDELSEHIKRGDSYPVARQKALLNYISGSALPIENPCDIESLLSSPNNILGIEYIKALKATSSSIIPVTIKRIGESYNSAKINALASASGIRKYIYEEGLKKDSLRDSMPGSCLDLLIENSDRFADIKRYSDLVYYKLLLEKESGYTRYLDVTNDLSNKIVSNLEKYENFDQFCLLLKSKDIAYSRICRCLTHILLNITADNMDRYKSDKYTSFVRVLGMRMASSALVKKINHSCIAITNIKNAEKELTELEYQLFKETIMATEIYNSICPKKNPNEYRLKQIII</sequence>
<dbReference type="PANTHER" id="PTHR37825:SF1">
    <property type="entry name" value="TRNA(MET) CYTIDINE ACETATE LIGASE"/>
    <property type="match status" value="1"/>
</dbReference>
<dbReference type="GO" id="GO:0005737">
    <property type="term" value="C:cytoplasm"/>
    <property type="evidence" value="ECO:0007669"/>
    <property type="project" value="UniProtKB-SubCell"/>
</dbReference>
<comment type="similarity">
    <text evidence="2">Belongs to the TmcAL family.</text>
</comment>
<keyword evidence="2" id="KW-0963">Cytoplasm</keyword>
<dbReference type="EC" id="6.3.4.-" evidence="2"/>
<gene>
    <name evidence="2" type="primary">tmcAL</name>
    <name evidence="3" type="ordered locus">bpr_I1581</name>
</gene>
<comment type="function">
    <text evidence="2">Catalyzes the formation of N(4)-acetylcytidine (ac(4)C) at the wobble position of elongator tRNA(Met), using acetate and ATP as substrates. First activates an acetate ion to form acetyladenylate (Ac-AMP) and then transfers the acetyl group to tRNA to form ac(4)C34.</text>
</comment>
<dbReference type="Proteomes" id="UP000001299">
    <property type="component" value="Chromosome 1"/>
</dbReference>
<keyword evidence="2" id="KW-0820">tRNA-binding</keyword>
<evidence type="ECO:0000313" key="3">
    <source>
        <dbReference type="EMBL" id="ADL34318.1"/>
    </source>
</evidence>
<dbReference type="STRING" id="515622.bpr_I1581"/>